<dbReference type="PANTHER" id="PTHR31672:SF13">
    <property type="entry name" value="F-BOX PROTEIN CPR30-LIKE"/>
    <property type="match status" value="1"/>
</dbReference>
<dbReference type="SUPFAM" id="SSF81383">
    <property type="entry name" value="F-box domain"/>
    <property type="match status" value="1"/>
</dbReference>
<dbReference type="CDD" id="cd22157">
    <property type="entry name" value="F-box_AtFBW1-like"/>
    <property type="match status" value="1"/>
</dbReference>
<feature type="domain" description="F-box" evidence="1">
    <location>
        <begin position="6"/>
        <end position="52"/>
    </location>
</feature>
<gene>
    <name evidence="2" type="ORF">H5410_016308</name>
</gene>
<sequence length="327" mass="38173">MKNSVLMTIPVLPAELIIEILSRVPVKSLLKFRSVSKSWLALISTPEFINTHLSLSTNNNKDYTHHLLTMIFRAAMNGLYEYTLKYFTLSSLLYESVTEACDLDYPYKKLHNHFSIVDIWVMRVYGIKESWTKMLTIDYPDDPFVDYDYMLFPLSFISNKGEILVCFGSSKVMTYSTSLDKKSNIMTYNPKDDSFRYSKVINFNFDGWRRAEIYVESLVCPLSAEGRKNATKRKAGKTQVNNNKSTNDLPSHFPFSCNMRYRIRNPKVYHQIREITDSQSHILSMCVVFDPHFHVLKLLAFIVYDFSVKSIDYEVLDLRNEESSYSW</sequence>
<organism evidence="2 3">
    <name type="scientific">Solanum commersonii</name>
    <name type="common">Commerson's wild potato</name>
    <name type="synonym">Commerson's nightshade</name>
    <dbReference type="NCBI Taxonomy" id="4109"/>
    <lineage>
        <taxon>Eukaryota</taxon>
        <taxon>Viridiplantae</taxon>
        <taxon>Streptophyta</taxon>
        <taxon>Embryophyta</taxon>
        <taxon>Tracheophyta</taxon>
        <taxon>Spermatophyta</taxon>
        <taxon>Magnoliopsida</taxon>
        <taxon>eudicotyledons</taxon>
        <taxon>Gunneridae</taxon>
        <taxon>Pentapetalae</taxon>
        <taxon>asterids</taxon>
        <taxon>lamiids</taxon>
        <taxon>Solanales</taxon>
        <taxon>Solanaceae</taxon>
        <taxon>Solanoideae</taxon>
        <taxon>Solaneae</taxon>
        <taxon>Solanum</taxon>
    </lineage>
</organism>
<protein>
    <recommendedName>
        <fullName evidence="1">F-box domain-containing protein</fullName>
    </recommendedName>
</protein>
<dbReference type="SMART" id="SM00256">
    <property type="entry name" value="FBOX"/>
    <property type="match status" value="1"/>
</dbReference>
<dbReference type="Gene3D" id="1.20.1280.50">
    <property type="match status" value="1"/>
</dbReference>
<dbReference type="InterPro" id="IPR050796">
    <property type="entry name" value="SCF_F-box_component"/>
</dbReference>
<evidence type="ECO:0000313" key="2">
    <source>
        <dbReference type="EMBL" id="KAG5616484.1"/>
    </source>
</evidence>
<dbReference type="InterPro" id="IPR036047">
    <property type="entry name" value="F-box-like_dom_sf"/>
</dbReference>
<name>A0A9J5ZWY7_SOLCO</name>
<evidence type="ECO:0000259" key="1">
    <source>
        <dbReference type="PROSITE" id="PS50181"/>
    </source>
</evidence>
<dbReference type="EMBL" id="JACXVP010000003">
    <property type="protein sequence ID" value="KAG5616484.1"/>
    <property type="molecule type" value="Genomic_DNA"/>
</dbReference>
<reference evidence="2 3" key="1">
    <citation type="submission" date="2020-09" db="EMBL/GenBank/DDBJ databases">
        <title>De no assembly of potato wild relative species, Solanum commersonii.</title>
        <authorList>
            <person name="Cho K."/>
        </authorList>
    </citation>
    <scope>NUCLEOTIDE SEQUENCE [LARGE SCALE GENOMIC DNA]</scope>
    <source>
        <strain evidence="2">LZ3.2</strain>
        <tissue evidence="2">Leaf</tissue>
    </source>
</reference>
<keyword evidence="3" id="KW-1185">Reference proteome</keyword>
<proteinExistence type="predicted"/>
<dbReference type="InterPro" id="IPR001810">
    <property type="entry name" value="F-box_dom"/>
</dbReference>
<dbReference type="PROSITE" id="PS50181">
    <property type="entry name" value="FBOX"/>
    <property type="match status" value="1"/>
</dbReference>
<comment type="caution">
    <text evidence="2">The sequence shown here is derived from an EMBL/GenBank/DDBJ whole genome shotgun (WGS) entry which is preliminary data.</text>
</comment>
<dbReference type="Pfam" id="PF00646">
    <property type="entry name" value="F-box"/>
    <property type="match status" value="1"/>
</dbReference>
<evidence type="ECO:0000313" key="3">
    <source>
        <dbReference type="Proteomes" id="UP000824120"/>
    </source>
</evidence>
<dbReference type="OrthoDB" id="1071894at2759"/>
<dbReference type="Proteomes" id="UP000824120">
    <property type="component" value="Chromosome 3"/>
</dbReference>
<dbReference type="AlphaFoldDB" id="A0A9J5ZWY7"/>
<dbReference type="PANTHER" id="PTHR31672">
    <property type="entry name" value="BNACNNG10540D PROTEIN"/>
    <property type="match status" value="1"/>
</dbReference>
<accession>A0A9J5ZWY7</accession>